<evidence type="ECO:0000313" key="2">
    <source>
        <dbReference type="EMBL" id="KAH3849590.1"/>
    </source>
</evidence>
<feature type="region of interest" description="Disordered" evidence="1">
    <location>
        <begin position="122"/>
        <end position="148"/>
    </location>
</feature>
<proteinExistence type="predicted"/>
<feature type="region of interest" description="Disordered" evidence="1">
    <location>
        <begin position="75"/>
        <end position="103"/>
    </location>
</feature>
<organism evidence="2 3">
    <name type="scientific">Dreissena polymorpha</name>
    <name type="common">Zebra mussel</name>
    <name type="synonym">Mytilus polymorpha</name>
    <dbReference type="NCBI Taxonomy" id="45954"/>
    <lineage>
        <taxon>Eukaryota</taxon>
        <taxon>Metazoa</taxon>
        <taxon>Spiralia</taxon>
        <taxon>Lophotrochozoa</taxon>
        <taxon>Mollusca</taxon>
        <taxon>Bivalvia</taxon>
        <taxon>Autobranchia</taxon>
        <taxon>Heteroconchia</taxon>
        <taxon>Euheterodonta</taxon>
        <taxon>Imparidentia</taxon>
        <taxon>Neoheterodontei</taxon>
        <taxon>Myida</taxon>
        <taxon>Dreissenoidea</taxon>
        <taxon>Dreissenidae</taxon>
        <taxon>Dreissena</taxon>
    </lineage>
</organism>
<reference evidence="2" key="1">
    <citation type="journal article" date="2019" name="bioRxiv">
        <title>The Genome of the Zebra Mussel, Dreissena polymorpha: A Resource for Invasive Species Research.</title>
        <authorList>
            <person name="McCartney M.A."/>
            <person name="Auch B."/>
            <person name="Kono T."/>
            <person name="Mallez S."/>
            <person name="Zhang Y."/>
            <person name="Obille A."/>
            <person name="Becker A."/>
            <person name="Abrahante J.E."/>
            <person name="Garbe J."/>
            <person name="Badalamenti J.P."/>
            <person name="Herman A."/>
            <person name="Mangelson H."/>
            <person name="Liachko I."/>
            <person name="Sullivan S."/>
            <person name="Sone E.D."/>
            <person name="Koren S."/>
            <person name="Silverstein K.A.T."/>
            <person name="Beckman K.B."/>
            <person name="Gohl D.M."/>
        </authorList>
    </citation>
    <scope>NUCLEOTIDE SEQUENCE</scope>
    <source>
        <strain evidence="2">Duluth1</strain>
        <tissue evidence="2">Whole animal</tissue>
    </source>
</reference>
<keyword evidence="3" id="KW-1185">Reference proteome</keyword>
<sequence>MLPLRDQYRDLPVTKPVSRHPIHYMTGDGKLQRARHGLGVGLGLGLSNYQLTPEISNGECARATSGQLNQVRNVERGERTSSDWSAHSGRKYRTGNAHEQREMSNVDSVGNIERGLRTSNEWSAQSGKKYRTRNAHEQREMSNVNSTNQQRAVQLNQVGNIERGLRASMTYRTGTAHEQREISNGDCARATNGRLNQQRKISNVDFAQQTRSRLKQPNTEVNRLVGNIERGLRTSHWKSAKSGCKYRTGIAHEQRVYVISNIDFARVGNIERVLRMSNEWSAQSGRKYRTGIADEQRVVGSIIAKYRTRTAHEQRKIYRTWAAHEQRGISNVGCARATSGMKYRTETAHEQRGISNVDCLNQEISNEECARTNRSRLNYEGNTGRGLRNSH</sequence>
<dbReference type="EMBL" id="JAIWYP010000003">
    <property type="protein sequence ID" value="KAH3849590.1"/>
    <property type="molecule type" value="Genomic_DNA"/>
</dbReference>
<dbReference type="Proteomes" id="UP000828390">
    <property type="component" value="Unassembled WGS sequence"/>
</dbReference>
<accession>A0A9D4L0H9</accession>
<name>A0A9D4L0H9_DREPO</name>
<comment type="caution">
    <text evidence="2">The sequence shown here is derived from an EMBL/GenBank/DDBJ whole genome shotgun (WGS) entry which is preliminary data.</text>
</comment>
<reference evidence="2" key="2">
    <citation type="submission" date="2020-11" db="EMBL/GenBank/DDBJ databases">
        <authorList>
            <person name="McCartney M.A."/>
            <person name="Auch B."/>
            <person name="Kono T."/>
            <person name="Mallez S."/>
            <person name="Becker A."/>
            <person name="Gohl D.M."/>
            <person name="Silverstein K.A.T."/>
            <person name="Koren S."/>
            <person name="Bechman K.B."/>
            <person name="Herman A."/>
            <person name="Abrahante J.E."/>
            <person name="Garbe J."/>
        </authorList>
    </citation>
    <scope>NUCLEOTIDE SEQUENCE</scope>
    <source>
        <strain evidence="2">Duluth1</strain>
        <tissue evidence="2">Whole animal</tissue>
    </source>
</reference>
<gene>
    <name evidence="2" type="ORF">DPMN_091993</name>
</gene>
<protein>
    <submittedName>
        <fullName evidence="2">Uncharacterized protein</fullName>
    </submittedName>
</protein>
<dbReference type="AlphaFoldDB" id="A0A9D4L0H9"/>
<evidence type="ECO:0000256" key="1">
    <source>
        <dbReference type="SAM" id="MobiDB-lite"/>
    </source>
</evidence>
<evidence type="ECO:0000313" key="3">
    <source>
        <dbReference type="Proteomes" id="UP000828390"/>
    </source>
</evidence>